<dbReference type="eggNOG" id="COG1472">
    <property type="taxonomic scope" value="Bacteria"/>
</dbReference>
<dbReference type="GO" id="GO:0009254">
    <property type="term" value="P:peptidoglycan turnover"/>
    <property type="evidence" value="ECO:0007669"/>
    <property type="project" value="TreeGrafter"/>
</dbReference>
<dbReference type="SUPFAM" id="SSF51445">
    <property type="entry name" value="(Trans)glycosidases"/>
    <property type="match status" value="1"/>
</dbReference>
<dbReference type="PANTHER" id="PTHR30480">
    <property type="entry name" value="BETA-HEXOSAMINIDASE-RELATED"/>
    <property type="match status" value="1"/>
</dbReference>
<dbReference type="Gene3D" id="3.20.20.300">
    <property type="entry name" value="Glycoside hydrolase, family 3, N-terminal domain"/>
    <property type="match status" value="1"/>
</dbReference>
<dbReference type="OrthoDB" id="9781691at2"/>
<proteinExistence type="inferred from homology"/>
<evidence type="ECO:0000313" key="8">
    <source>
        <dbReference type="Proteomes" id="UP000000692"/>
    </source>
</evidence>
<accession>F9Y783</accession>
<dbReference type="EC" id="3.2.1.52" evidence="3"/>
<keyword evidence="8" id="KW-1185">Reference proteome</keyword>
<protein>
    <recommendedName>
        <fullName evidence="3">beta-N-acetylhexosaminidase</fullName>
        <ecNumber evidence="3">3.2.1.52</ecNumber>
    </recommendedName>
</protein>
<dbReference type="KEGG" id="kvl:KVU_0011"/>
<dbReference type="InterPro" id="IPR036881">
    <property type="entry name" value="Glyco_hydro_3_C_sf"/>
</dbReference>
<dbReference type="Proteomes" id="UP000000692">
    <property type="component" value="Chromosome"/>
</dbReference>
<evidence type="ECO:0000256" key="3">
    <source>
        <dbReference type="ARBA" id="ARBA00012663"/>
    </source>
</evidence>
<dbReference type="GO" id="GO:0005975">
    <property type="term" value="P:carbohydrate metabolic process"/>
    <property type="evidence" value="ECO:0007669"/>
    <property type="project" value="InterPro"/>
</dbReference>
<dbReference type="PATRIC" id="fig|759362.5.peg.11"/>
<evidence type="ECO:0000259" key="6">
    <source>
        <dbReference type="Pfam" id="PF00933"/>
    </source>
</evidence>
<name>F9Y783_KETVW</name>
<comment type="similarity">
    <text evidence="2">Belongs to the glycosyl hydrolase 3 family.</text>
</comment>
<dbReference type="EMBL" id="CP002018">
    <property type="protein sequence ID" value="AEM39850.1"/>
    <property type="molecule type" value="Genomic_DNA"/>
</dbReference>
<dbReference type="Pfam" id="PF00933">
    <property type="entry name" value="Glyco_hydro_3"/>
    <property type="match status" value="1"/>
</dbReference>
<comment type="catalytic activity">
    <reaction evidence="1">
        <text>Hydrolysis of terminal non-reducing N-acetyl-D-hexosamine residues in N-acetyl-beta-D-hexosaminides.</text>
        <dbReference type="EC" id="3.2.1.52"/>
    </reaction>
</comment>
<reference evidence="7 8" key="1">
    <citation type="journal article" date="2011" name="J. Bacteriol.">
        <title>Complete genome sequence of the industrial strain Ketogulonicigenium vulgare WSH-001.</title>
        <authorList>
            <person name="Liu L."/>
            <person name="Li Y."/>
            <person name="Zhang J."/>
            <person name="Zhou Z."/>
            <person name="Liu J."/>
            <person name="Li X."/>
            <person name="Zhou J."/>
            <person name="Du G."/>
            <person name="Wang L."/>
            <person name="Chen J."/>
        </authorList>
    </citation>
    <scope>NUCLEOTIDE SEQUENCE [LARGE SCALE GENOMIC DNA]</scope>
    <source>
        <strain evidence="7 8">WSH-001</strain>
    </source>
</reference>
<dbReference type="Gene3D" id="3.40.50.1700">
    <property type="entry name" value="Glycoside hydrolase family 3 C-terminal domain"/>
    <property type="match status" value="1"/>
</dbReference>
<keyword evidence="4 7" id="KW-0378">Hydrolase</keyword>
<dbReference type="HOGENOM" id="CLU_008392_5_3_5"/>
<evidence type="ECO:0000256" key="2">
    <source>
        <dbReference type="ARBA" id="ARBA00005336"/>
    </source>
</evidence>
<feature type="domain" description="Glycoside hydrolase family 3 N-terminal" evidence="6">
    <location>
        <begin position="36"/>
        <end position="349"/>
    </location>
</feature>
<organism evidence="7 8">
    <name type="scientific">Ketogulonicigenium vulgare (strain WSH-001)</name>
    <dbReference type="NCBI Taxonomy" id="759362"/>
    <lineage>
        <taxon>Bacteria</taxon>
        <taxon>Pseudomonadati</taxon>
        <taxon>Pseudomonadota</taxon>
        <taxon>Alphaproteobacteria</taxon>
        <taxon>Rhodobacterales</taxon>
        <taxon>Roseobacteraceae</taxon>
        <taxon>Ketogulonicigenium</taxon>
    </lineage>
</organism>
<sequence>MTDQTLRAMLSGAPFNLDQVAIDWVAATHASLSDAEKIGQLFVISSMGFDPTEADRLRDFAPAGITRFFFGDKATEAGFIDQLRCEAKVPLLFSADLEGSRMSLPFGAEAPNPLALAAIDDVDATHEVSTIMAREAAALGMNWSFTPVIDINHAFRSSIVATRSFGADVARVQRHALAAIDAFQAQGIAATVKHWPGEGFDDRDQHLVTTINPLSLAEWEASFGTLYRAAVDAGVKSVMSAHIALPAFVREMMADAGVEAFRPASVSRYLNIDLLRGRLGFNGVIVSDATMMAGFGAWGPRAQMIPEVIENGCDIILFSDDPVEDAGFVAAALADGRLSRARLDEALFRSLGLKASLGLHKGVPAQQLDLIGTAADRIRAAEITRRAPTLVKDVQGLLPLSVEKHRRIYVYTTGVVSPMHTAGGPLALVDMLRAEGFEVTVHDRDNAQMNPWKGYDLVLYLMAEETLLSRERIFMNWAGLAGQFLRAMERPWHDVPTALISFGYPYYLYDAPRMPCVINAYATMDTMQQAVLDGLMGRAPFTGTSPVDPFCGLPDAPF</sequence>
<dbReference type="InterPro" id="IPR017853">
    <property type="entry name" value="GH"/>
</dbReference>
<evidence type="ECO:0000313" key="7">
    <source>
        <dbReference type="EMBL" id="AEM39850.1"/>
    </source>
</evidence>
<dbReference type="InterPro" id="IPR001764">
    <property type="entry name" value="Glyco_hydro_3_N"/>
</dbReference>
<evidence type="ECO:0000256" key="5">
    <source>
        <dbReference type="ARBA" id="ARBA00023295"/>
    </source>
</evidence>
<keyword evidence="5 7" id="KW-0326">Glycosidase</keyword>
<dbReference type="PANTHER" id="PTHR30480:SF13">
    <property type="entry name" value="BETA-HEXOSAMINIDASE"/>
    <property type="match status" value="1"/>
</dbReference>
<gene>
    <name evidence="7" type="ordered locus">KVU_0011</name>
</gene>
<dbReference type="InterPro" id="IPR036962">
    <property type="entry name" value="Glyco_hydro_3_N_sf"/>
</dbReference>
<dbReference type="GO" id="GO:0004563">
    <property type="term" value="F:beta-N-acetylhexosaminidase activity"/>
    <property type="evidence" value="ECO:0007669"/>
    <property type="project" value="UniProtKB-EC"/>
</dbReference>
<evidence type="ECO:0000256" key="1">
    <source>
        <dbReference type="ARBA" id="ARBA00001231"/>
    </source>
</evidence>
<dbReference type="AlphaFoldDB" id="F9Y783"/>
<dbReference type="InterPro" id="IPR050226">
    <property type="entry name" value="NagZ_Beta-hexosaminidase"/>
</dbReference>
<dbReference type="RefSeq" id="WP_013383260.1">
    <property type="nucleotide sequence ID" value="NC_017384.1"/>
</dbReference>
<evidence type="ECO:0000256" key="4">
    <source>
        <dbReference type="ARBA" id="ARBA00022801"/>
    </source>
</evidence>